<evidence type="ECO:0000256" key="1">
    <source>
        <dbReference type="SAM" id="SignalP"/>
    </source>
</evidence>
<feature type="chain" id="PRO_5006631591" description="Carboxypeptidase regulatory-like domain-containing protein" evidence="1">
    <location>
        <begin position="29"/>
        <end position="393"/>
    </location>
</feature>
<dbReference type="PROSITE" id="PS51257">
    <property type="entry name" value="PROKAR_LIPOPROTEIN"/>
    <property type="match status" value="1"/>
</dbReference>
<dbReference type="HOGENOM" id="CLU_699536_0_0_0"/>
<evidence type="ECO:0000313" key="3">
    <source>
        <dbReference type="Proteomes" id="UP000030700"/>
    </source>
</evidence>
<dbReference type="InterPro" id="IPR008969">
    <property type="entry name" value="CarboxyPept-like_regulatory"/>
</dbReference>
<accession>A0A0S6W4H7</accession>
<proteinExistence type="predicted"/>
<dbReference type="Gene3D" id="3.40.390.10">
    <property type="entry name" value="Collagenase (Catalytic Domain)"/>
    <property type="match status" value="1"/>
</dbReference>
<dbReference type="AlphaFoldDB" id="A0A0S6W4H7"/>
<evidence type="ECO:0008006" key="4">
    <source>
        <dbReference type="Google" id="ProtNLM"/>
    </source>
</evidence>
<dbReference type="EMBL" id="DF820459">
    <property type="protein sequence ID" value="GAK53073.1"/>
    <property type="molecule type" value="Genomic_DNA"/>
</dbReference>
<organism evidence="2">
    <name type="scientific">Candidatus Moduliflexus flocculans</name>
    <dbReference type="NCBI Taxonomy" id="1499966"/>
    <lineage>
        <taxon>Bacteria</taxon>
        <taxon>Candidatus Moduliflexota</taxon>
        <taxon>Candidatus Moduliflexia</taxon>
        <taxon>Candidatus Moduliflexales</taxon>
        <taxon>Candidatus Moduliflexaceae</taxon>
    </lineage>
</organism>
<name>A0A0S6W4H7_9BACT</name>
<dbReference type="InterPro" id="IPR024079">
    <property type="entry name" value="MetalloPept_cat_dom_sf"/>
</dbReference>
<dbReference type="SUPFAM" id="SSF55486">
    <property type="entry name" value="Metalloproteases ('zincins'), catalytic domain"/>
    <property type="match status" value="1"/>
</dbReference>
<dbReference type="GO" id="GO:0008237">
    <property type="term" value="F:metallopeptidase activity"/>
    <property type="evidence" value="ECO:0007669"/>
    <property type="project" value="InterPro"/>
</dbReference>
<evidence type="ECO:0000313" key="2">
    <source>
        <dbReference type="EMBL" id="GAK53073.1"/>
    </source>
</evidence>
<reference evidence="2" key="1">
    <citation type="journal article" date="2015" name="PeerJ">
        <title>First genomic representation of candidate bacterial phylum KSB3 points to enhanced environmental sensing as a trigger of wastewater bulking.</title>
        <authorList>
            <person name="Sekiguchi Y."/>
            <person name="Ohashi A."/>
            <person name="Parks D.H."/>
            <person name="Yamauchi T."/>
            <person name="Tyson G.W."/>
            <person name="Hugenholtz P."/>
        </authorList>
    </citation>
    <scope>NUCLEOTIDE SEQUENCE [LARGE SCALE GENOMIC DNA]</scope>
</reference>
<feature type="signal peptide" evidence="1">
    <location>
        <begin position="1"/>
        <end position="28"/>
    </location>
</feature>
<keyword evidence="1" id="KW-0732">Signal</keyword>
<sequence length="393" mass="42487">MRWFFMKQRSVKLLIPICIIIMALFGCDSGSSDSGSDNPTNPGTDDPGVGNLSGKVVGTIYGNALAGVTVAVGSLSTVTGTDGTFRLDGVGSGELAVVVSGDKIYRRTKAVNTTQQRTVKIDAIETASNFSLRFYRELARGNHPKEGDLFQTHRWTSATPPTFYINTNAASAIDGKIDQKTIDTVTRVLKEIVPVYTGGLYTKVTVQTASFPATMGFNDIPNNGFVISFDDTLRQMGAYGLTYTDPDFTSPFTSTISKVAMFLLDNEQFYKAGNSANISFEEIIAHESGHGFGFRHTSEPNSGGLPSVMVKTGEYGGIFSIYDQLHMAIVYSRSAGNTDIDNDPVSGNAKQMRASREVFIDERATGGIDNETQRQLAELPGFALAQEAFESQK</sequence>
<dbReference type="SUPFAM" id="SSF49464">
    <property type="entry name" value="Carboxypeptidase regulatory domain-like"/>
    <property type="match status" value="1"/>
</dbReference>
<gene>
    <name evidence="2" type="ORF">U14_04332</name>
</gene>
<protein>
    <recommendedName>
        <fullName evidence="4">Carboxypeptidase regulatory-like domain-containing protein</fullName>
    </recommendedName>
</protein>
<keyword evidence="3" id="KW-1185">Reference proteome</keyword>
<dbReference type="Proteomes" id="UP000030700">
    <property type="component" value="Unassembled WGS sequence"/>
</dbReference>